<evidence type="ECO:0000256" key="1">
    <source>
        <dbReference type="SAM" id="MobiDB-lite"/>
    </source>
</evidence>
<proteinExistence type="predicted"/>
<dbReference type="InParanoid" id="A0A1E7F7T7"/>
<keyword evidence="3" id="KW-1185">Reference proteome</keyword>
<feature type="compositionally biased region" description="Gly residues" evidence="1">
    <location>
        <begin position="44"/>
        <end position="53"/>
    </location>
</feature>
<protein>
    <submittedName>
        <fullName evidence="2">Uncharacterized protein</fullName>
    </submittedName>
</protein>
<sequence>MNGSLLSLMNESFKSMGTSNCDGGASASNTAATNFSSRTCDLIGGGSSSGKVGGAFLSYDDDDNDDDDGEDGEEDEDDEEEYDDAIDESMGMDNDYSSSNITTTSWNNGRLLSDGATTMSISRLSVGGSTSFSNFSFSSFKNNIGGTASTTNRGSDEDGDDGDGVSSLKKYLASTNNNDSSSSKAAAITANFGSSCSLSL</sequence>
<feature type="region of interest" description="Disordered" evidence="1">
    <location>
        <begin position="141"/>
        <end position="168"/>
    </location>
</feature>
<feature type="compositionally biased region" description="Acidic residues" evidence="1">
    <location>
        <begin position="59"/>
        <end position="87"/>
    </location>
</feature>
<dbReference type="KEGG" id="fcy:FRACYDRAFT_269553"/>
<name>A0A1E7F7T7_9STRA</name>
<feature type="compositionally biased region" description="Low complexity" evidence="1">
    <location>
        <begin position="97"/>
        <end position="108"/>
    </location>
</feature>
<accession>A0A1E7F7T7</accession>
<feature type="region of interest" description="Disordered" evidence="1">
    <location>
        <begin position="44"/>
        <end position="108"/>
    </location>
</feature>
<evidence type="ECO:0000313" key="3">
    <source>
        <dbReference type="Proteomes" id="UP000095751"/>
    </source>
</evidence>
<dbReference type="Proteomes" id="UP000095751">
    <property type="component" value="Unassembled WGS sequence"/>
</dbReference>
<dbReference type="EMBL" id="KV784360">
    <property type="protein sequence ID" value="OEU14241.1"/>
    <property type="molecule type" value="Genomic_DNA"/>
</dbReference>
<evidence type="ECO:0000313" key="2">
    <source>
        <dbReference type="EMBL" id="OEU14241.1"/>
    </source>
</evidence>
<dbReference type="AlphaFoldDB" id="A0A1E7F7T7"/>
<gene>
    <name evidence="2" type="ORF">FRACYDRAFT_269553</name>
</gene>
<organism evidence="2 3">
    <name type="scientific">Fragilariopsis cylindrus CCMP1102</name>
    <dbReference type="NCBI Taxonomy" id="635003"/>
    <lineage>
        <taxon>Eukaryota</taxon>
        <taxon>Sar</taxon>
        <taxon>Stramenopiles</taxon>
        <taxon>Ochrophyta</taxon>
        <taxon>Bacillariophyta</taxon>
        <taxon>Bacillariophyceae</taxon>
        <taxon>Bacillariophycidae</taxon>
        <taxon>Bacillariales</taxon>
        <taxon>Bacillariaceae</taxon>
        <taxon>Fragilariopsis</taxon>
    </lineage>
</organism>
<reference evidence="2 3" key="1">
    <citation type="submission" date="2016-09" db="EMBL/GenBank/DDBJ databases">
        <title>Extensive genetic diversity and differential bi-allelic expression allows diatom success in the polar Southern Ocean.</title>
        <authorList>
            <consortium name="DOE Joint Genome Institute"/>
            <person name="Mock T."/>
            <person name="Otillar R.P."/>
            <person name="Strauss J."/>
            <person name="Dupont C."/>
            <person name="Frickenhaus S."/>
            <person name="Maumus F."/>
            <person name="Mcmullan M."/>
            <person name="Sanges R."/>
            <person name="Schmutz J."/>
            <person name="Toseland A."/>
            <person name="Valas R."/>
            <person name="Veluchamy A."/>
            <person name="Ward B.J."/>
            <person name="Allen A."/>
            <person name="Barry K."/>
            <person name="Falciatore A."/>
            <person name="Ferrante M."/>
            <person name="Fortunato A.E."/>
            <person name="Gloeckner G."/>
            <person name="Gruber A."/>
            <person name="Hipkin R."/>
            <person name="Janech M."/>
            <person name="Kroth P."/>
            <person name="Leese F."/>
            <person name="Lindquist E."/>
            <person name="Lyon B.R."/>
            <person name="Martin J."/>
            <person name="Mayer C."/>
            <person name="Parker M."/>
            <person name="Quesneville H."/>
            <person name="Raymond J."/>
            <person name="Uhlig C."/>
            <person name="Valentin K.U."/>
            <person name="Worden A.Z."/>
            <person name="Armbrust E.V."/>
            <person name="Bowler C."/>
            <person name="Green B."/>
            <person name="Moulton V."/>
            <person name="Van Oosterhout C."/>
            <person name="Grigoriev I."/>
        </authorList>
    </citation>
    <scope>NUCLEOTIDE SEQUENCE [LARGE SCALE GENOMIC DNA]</scope>
    <source>
        <strain evidence="2 3">CCMP1102</strain>
    </source>
</reference>